<dbReference type="InterPro" id="IPR036236">
    <property type="entry name" value="Znf_C2H2_sf"/>
</dbReference>
<dbReference type="PROSITE" id="PS00028">
    <property type="entry name" value="ZINC_FINGER_C2H2_1"/>
    <property type="match status" value="1"/>
</dbReference>
<comment type="subcellular location">
    <subcellularLocation>
        <location evidence="1">Nucleus</location>
    </subcellularLocation>
</comment>
<dbReference type="SUPFAM" id="SSF57667">
    <property type="entry name" value="beta-beta-alpha zinc fingers"/>
    <property type="match status" value="1"/>
</dbReference>
<accession>A0AAD8M7E4</accession>
<keyword evidence="4" id="KW-0862">Zinc</keyword>
<dbReference type="PANTHER" id="PTHR45801:SF107">
    <property type="entry name" value="TRANSCRIPTIONAL REGULATOR SUPERMAN-LIKE"/>
    <property type="match status" value="1"/>
</dbReference>
<gene>
    <name evidence="11" type="ORF">POM88_046998</name>
</gene>
<evidence type="ECO:0000256" key="8">
    <source>
        <dbReference type="PROSITE-ProRule" id="PRU00042"/>
    </source>
</evidence>
<dbReference type="AlphaFoldDB" id="A0AAD8M7E4"/>
<feature type="compositionally biased region" description="Low complexity" evidence="9">
    <location>
        <begin position="85"/>
        <end position="97"/>
    </location>
</feature>
<dbReference type="EMBL" id="JAUIZM010000010">
    <property type="protein sequence ID" value="KAK1362524.1"/>
    <property type="molecule type" value="Genomic_DNA"/>
</dbReference>
<dbReference type="Gene3D" id="3.30.160.60">
    <property type="entry name" value="Classic Zinc Finger"/>
    <property type="match status" value="1"/>
</dbReference>
<dbReference type="PANTHER" id="PTHR45801">
    <property type="entry name" value="OS07G0101800 PROTEIN"/>
    <property type="match status" value="1"/>
</dbReference>
<keyword evidence="12" id="KW-1185">Reference proteome</keyword>
<keyword evidence="2" id="KW-0479">Metal-binding</keyword>
<evidence type="ECO:0000256" key="9">
    <source>
        <dbReference type="SAM" id="MobiDB-lite"/>
    </source>
</evidence>
<keyword evidence="3 8" id="KW-0863">Zinc-finger</keyword>
<reference evidence="11" key="1">
    <citation type="submission" date="2023-02" db="EMBL/GenBank/DDBJ databases">
        <title>Genome of toxic invasive species Heracleum sosnowskyi carries increased number of genes despite the absence of recent whole-genome duplications.</title>
        <authorList>
            <person name="Schelkunov M."/>
            <person name="Shtratnikova V."/>
            <person name="Makarenko M."/>
            <person name="Klepikova A."/>
            <person name="Omelchenko D."/>
            <person name="Novikova G."/>
            <person name="Obukhova E."/>
            <person name="Bogdanov V."/>
            <person name="Penin A."/>
            <person name="Logacheva M."/>
        </authorList>
    </citation>
    <scope>NUCLEOTIDE SEQUENCE</scope>
    <source>
        <strain evidence="11">Hsosn_3</strain>
        <tissue evidence="11">Leaf</tissue>
    </source>
</reference>
<evidence type="ECO:0000256" key="6">
    <source>
        <dbReference type="ARBA" id="ARBA00023163"/>
    </source>
</evidence>
<dbReference type="InterPro" id="IPR013087">
    <property type="entry name" value="Znf_C2H2_type"/>
</dbReference>
<comment type="caution">
    <text evidence="11">The sequence shown here is derived from an EMBL/GenBank/DDBJ whole genome shotgun (WGS) entry which is preliminary data.</text>
</comment>
<protein>
    <submittedName>
        <fullName evidence="11">Transcriptional regulator SUPERMAN-like</fullName>
    </submittedName>
</protein>
<evidence type="ECO:0000259" key="10">
    <source>
        <dbReference type="PROSITE" id="PS50157"/>
    </source>
</evidence>
<dbReference type="GO" id="GO:0005634">
    <property type="term" value="C:nucleus"/>
    <property type="evidence" value="ECO:0007669"/>
    <property type="project" value="UniProtKB-SubCell"/>
</dbReference>
<organism evidence="11 12">
    <name type="scientific">Heracleum sosnowskyi</name>
    <dbReference type="NCBI Taxonomy" id="360622"/>
    <lineage>
        <taxon>Eukaryota</taxon>
        <taxon>Viridiplantae</taxon>
        <taxon>Streptophyta</taxon>
        <taxon>Embryophyta</taxon>
        <taxon>Tracheophyta</taxon>
        <taxon>Spermatophyta</taxon>
        <taxon>Magnoliopsida</taxon>
        <taxon>eudicotyledons</taxon>
        <taxon>Gunneridae</taxon>
        <taxon>Pentapetalae</taxon>
        <taxon>asterids</taxon>
        <taxon>campanulids</taxon>
        <taxon>Apiales</taxon>
        <taxon>Apiaceae</taxon>
        <taxon>Apioideae</taxon>
        <taxon>apioid superclade</taxon>
        <taxon>Tordylieae</taxon>
        <taxon>Tordyliinae</taxon>
        <taxon>Heracleum</taxon>
    </lineage>
</organism>
<dbReference type="SMART" id="SM00355">
    <property type="entry name" value="ZnF_C2H2"/>
    <property type="match status" value="1"/>
</dbReference>
<dbReference type="Pfam" id="PF13912">
    <property type="entry name" value="zf-C2H2_6"/>
    <property type="match status" value="1"/>
</dbReference>
<dbReference type="GO" id="GO:0008270">
    <property type="term" value="F:zinc ion binding"/>
    <property type="evidence" value="ECO:0007669"/>
    <property type="project" value="UniProtKB-KW"/>
</dbReference>
<evidence type="ECO:0000256" key="4">
    <source>
        <dbReference type="ARBA" id="ARBA00022833"/>
    </source>
</evidence>
<evidence type="ECO:0000256" key="5">
    <source>
        <dbReference type="ARBA" id="ARBA00023015"/>
    </source>
</evidence>
<dbReference type="PROSITE" id="PS50157">
    <property type="entry name" value="ZINC_FINGER_C2H2_2"/>
    <property type="match status" value="1"/>
</dbReference>
<keyword evidence="5" id="KW-0805">Transcription regulation</keyword>
<sequence>MKDSSSNNSNKVMVRDSWRNISNMGERSVAREDLFPWPPRSYSCSFCKREFRSAQALGGHMNVHRRDRARLLRQSPPRNGQFSILNLNLDPNQNLNPNPNPNPTPNFSSSTSSILFRQPFTANLPPLVSPPLTNLSSPSSTSQIKKWGRTNDHFSVDSGENVSNKKSTKAFLGVGKFDGFCIAGKESDVIKTAEVVRLNLEIGIFSDSESDLDLELRLGHS</sequence>
<feature type="region of interest" description="Disordered" evidence="9">
    <location>
        <begin position="74"/>
        <end position="111"/>
    </location>
</feature>
<reference evidence="11" key="2">
    <citation type="submission" date="2023-05" db="EMBL/GenBank/DDBJ databases">
        <authorList>
            <person name="Schelkunov M.I."/>
        </authorList>
    </citation>
    <scope>NUCLEOTIDE SEQUENCE</scope>
    <source>
        <strain evidence="11">Hsosn_3</strain>
        <tissue evidence="11">Leaf</tissue>
    </source>
</reference>
<evidence type="ECO:0000313" key="11">
    <source>
        <dbReference type="EMBL" id="KAK1362524.1"/>
    </source>
</evidence>
<evidence type="ECO:0000256" key="7">
    <source>
        <dbReference type="ARBA" id="ARBA00023242"/>
    </source>
</evidence>
<evidence type="ECO:0000256" key="1">
    <source>
        <dbReference type="ARBA" id="ARBA00004123"/>
    </source>
</evidence>
<name>A0AAD8M7E4_9APIA</name>
<dbReference type="Proteomes" id="UP001237642">
    <property type="component" value="Unassembled WGS sequence"/>
</dbReference>
<keyword evidence="7" id="KW-0539">Nucleus</keyword>
<feature type="domain" description="C2H2-type" evidence="10">
    <location>
        <begin position="42"/>
        <end position="69"/>
    </location>
</feature>
<evidence type="ECO:0000256" key="3">
    <source>
        <dbReference type="ARBA" id="ARBA00022771"/>
    </source>
</evidence>
<evidence type="ECO:0000313" key="12">
    <source>
        <dbReference type="Proteomes" id="UP001237642"/>
    </source>
</evidence>
<proteinExistence type="predicted"/>
<dbReference type="InterPro" id="IPR052426">
    <property type="entry name" value="Plant_dev_regulator"/>
</dbReference>
<keyword evidence="6" id="KW-0804">Transcription</keyword>
<evidence type="ECO:0000256" key="2">
    <source>
        <dbReference type="ARBA" id="ARBA00022723"/>
    </source>
</evidence>